<dbReference type="RefSeq" id="WP_239797610.1">
    <property type="nucleotide sequence ID" value="NZ_OU912926.1"/>
</dbReference>
<sequence length="494" mass="56131">MDNTNDTRRFVLTIAELILLVITSFLTGCATVETRPAAPKDDVLTTCQTLYQKVDAAIDLAGVRDYGSSPVRDFPYLRTTRLLASFRGELTAEKHWTAWITHMADLDAESRALELRNLPTSVKSRHNGSLGEELNRCRERLLAADLTQPERRAMLRDATRVPDDYVTWWQALGLYPLTAPFVSTRISAWHTETHNSFATPLAALPVAGELVRWASSPGALLTAPQVGEILHRSLDPLAIPMPTDTDLDRLFDTFAPVWEVDVIDNNDHIGMARWENGPVVDVARPTLYRKVSHTRFGDQVLLQLNYIVWFPARSGNDMYAGQLDGLNWRVTLGPDGDPWLYDVIHNCGCYHEFFPSRHLRLRDNLPTFYFEPPLLPQPAPEQQPLVLRIAPGTHFIQRIYHDESPPKLLSELQPMAWEEYDVLRSLPTADGYHSLFSRYGLIVGTERPERFLLWPMGIRSPGAMRQWGRHATAFVGRRHFDDAFLIESLFKSVP</sequence>
<dbReference type="Proteomes" id="UP000839052">
    <property type="component" value="Chromosome"/>
</dbReference>
<evidence type="ECO:0000313" key="1">
    <source>
        <dbReference type="EMBL" id="CAG9933899.1"/>
    </source>
</evidence>
<proteinExistence type="predicted"/>
<protein>
    <submittedName>
        <fullName evidence="1">Uncharacterized protein</fullName>
    </submittedName>
</protein>
<evidence type="ECO:0000313" key="2">
    <source>
        <dbReference type="Proteomes" id="UP000839052"/>
    </source>
</evidence>
<accession>A0ABM8Z1X2</accession>
<dbReference type="EMBL" id="OU912926">
    <property type="protein sequence ID" value="CAG9933899.1"/>
    <property type="molecule type" value="Genomic_DNA"/>
</dbReference>
<gene>
    <name evidence="1" type="ORF">NTG6680_2650</name>
</gene>
<keyword evidence="2" id="KW-1185">Reference proteome</keyword>
<name>A0ABM8Z1X2_9PROT</name>
<organism evidence="1 2">
    <name type="scientific">Candidatus Nitrotoga arctica</name>
    <dbReference type="NCBI Taxonomy" id="453162"/>
    <lineage>
        <taxon>Bacteria</taxon>
        <taxon>Pseudomonadati</taxon>
        <taxon>Pseudomonadota</taxon>
        <taxon>Betaproteobacteria</taxon>
        <taxon>Nitrosomonadales</taxon>
        <taxon>Gallionellaceae</taxon>
        <taxon>Candidatus Nitrotoga</taxon>
    </lineage>
</organism>
<reference evidence="1 2" key="1">
    <citation type="submission" date="2021-10" db="EMBL/GenBank/DDBJ databases">
        <authorList>
            <person name="Koch H."/>
        </authorList>
    </citation>
    <scope>NUCLEOTIDE SEQUENCE [LARGE SCALE GENOMIC DNA]</scope>
    <source>
        <strain evidence="1">6680</strain>
    </source>
</reference>